<gene>
    <name evidence="1" type="ORF">T03_8642</name>
</gene>
<accession>A0A0V1AKT3</accession>
<protein>
    <submittedName>
        <fullName evidence="1">Uncharacterized protein</fullName>
    </submittedName>
</protein>
<evidence type="ECO:0000313" key="1">
    <source>
        <dbReference type="EMBL" id="KRY25451.1"/>
    </source>
</evidence>
<sequence>MTNYKWGPVPDDKLHGDDVNDYEALKADLKKMFILLKSERSLPAVVSERTNRRFCYQSPRGGRIDLNIGTADR</sequence>
<comment type="caution">
    <text evidence="1">The sequence shown here is derived from an EMBL/GenBank/DDBJ whole genome shotgun (WGS) entry which is preliminary data.</text>
</comment>
<dbReference type="EMBL" id="JYDI01002328">
    <property type="protein sequence ID" value="KRY25451.1"/>
    <property type="molecule type" value="Genomic_DNA"/>
</dbReference>
<reference evidence="1 2" key="1">
    <citation type="submission" date="2015-01" db="EMBL/GenBank/DDBJ databases">
        <title>Evolution of Trichinella species and genotypes.</title>
        <authorList>
            <person name="Korhonen P.K."/>
            <person name="Edoardo P."/>
            <person name="Giuseppe L.R."/>
            <person name="Gasser R.B."/>
        </authorList>
    </citation>
    <scope>NUCLEOTIDE SEQUENCE [LARGE SCALE GENOMIC DNA]</scope>
    <source>
        <strain evidence="1">ISS120</strain>
    </source>
</reference>
<dbReference type="AlphaFoldDB" id="A0A0V1AKT3"/>
<name>A0A0V1AKT3_TRIBR</name>
<proteinExistence type="predicted"/>
<keyword evidence="2" id="KW-1185">Reference proteome</keyword>
<dbReference type="Proteomes" id="UP000054653">
    <property type="component" value="Unassembled WGS sequence"/>
</dbReference>
<evidence type="ECO:0000313" key="2">
    <source>
        <dbReference type="Proteomes" id="UP000054653"/>
    </source>
</evidence>
<organism evidence="1 2">
    <name type="scientific">Trichinella britovi</name>
    <name type="common">Parasitic roundworm</name>
    <dbReference type="NCBI Taxonomy" id="45882"/>
    <lineage>
        <taxon>Eukaryota</taxon>
        <taxon>Metazoa</taxon>
        <taxon>Ecdysozoa</taxon>
        <taxon>Nematoda</taxon>
        <taxon>Enoplea</taxon>
        <taxon>Dorylaimia</taxon>
        <taxon>Trichinellida</taxon>
        <taxon>Trichinellidae</taxon>
        <taxon>Trichinella</taxon>
    </lineage>
</organism>